<dbReference type="Pfam" id="PF00001">
    <property type="entry name" value="7tm_1"/>
    <property type="match status" value="1"/>
</dbReference>
<comment type="subcellular location">
    <subcellularLocation>
        <location evidence="1">Cell membrane</location>
        <topology evidence="1">Multi-pass membrane protein</topology>
    </subcellularLocation>
</comment>
<evidence type="ECO:0000256" key="5">
    <source>
        <dbReference type="ARBA" id="ARBA00023040"/>
    </source>
</evidence>
<feature type="transmembrane region" description="Helical" evidence="10">
    <location>
        <begin position="282"/>
        <end position="304"/>
    </location>
</feature>
<feature type="region of interest" description="Disordered" evidence="9">
    <location>
        <begin position="324"/>
        <end position="356"/>
    </location>
</feature>
<dbReference type="Proteomes" id="UP000085678">
    <property type="component" value="Unplaced"/>
</dbReference>
<feature type="transmembrane region" description="Helical" evidence="10">
    <location>
        <begin position="67"/>
        <end position="88"/>
    </location>
</feature>
<feature type="compositionally biased region" description="Basic and acidic residues" evidence="9">
    <location>
        <begin position="328"/>
        <end position="350"/>
    </location>
</feature>
<dbReference type="RefSeq" id="XP_013409191.1">
    <property type="nucleotide sequence ID" value="XM_013553737.1"/>
</dbReference>
<dbReference type="Gene3D" id="1.20.1070.10">
    <property type="entry name" value="Rhodopsin 7-helix transmembrane proteins"/>
    <property type="match status" value="1"/>
</dbReference>
<dbReference type="PANTHER" id="PTHR24249">
    <property type="entry name" value="HISTAMINE RECEPTOR-RELATED G-PROTEIN COUPLED RECEPTOR"/>
    <property type="match status" value="1"/>
</dbReference>
<feature type="transmembrane region" description="Helical" evidence="10">
    <location>
        <begin position="241"/>
        <end position="270"/>
    </location>
</feature>
<evidence type="ECO:0000256" key="7">
    <source>
        <dbReference type="ARBA" id="ARBA00023170"/>
    </source>
</evidence>
<organism evidence="12 13">
    <name type="scientific">Lingula anatina</name>
    <name type="common">Brachiopod</name>
    <name type="synonym">Lingula unguis</name>
    <dbReference type="NCBI Taxonomy" id="7574"/>
    <lineage>
        <taxon>Eukaryota</taxon>
        <taxon>Metazoa</taxon>
        <taxon>Spiralia</taxon>
        <taxon>Lophotrochozoa</taxon>
        <taxon>Brachiopoda</taxon>
        <taxon>Linguliformea</taxon>
        <taxon>Lingulata</taxon>
        <taxon>Lingulida</taxon>
        <taxon>Linguloidea</taxon>
        <taxon>Lingulidae</taxon>
        <taxon>Lingula</taxon>
    </lineage>
</organism>
<keyword evidence="3 10" id="KW-0812">Transmembrane</keyword>
<feature type="domain" description="G-protein coupled receptors family 1 profile" evidence="11">
    <location>
        <begin position="47"/>
        <end position="302"/>
    </location>
</feature>
<evidence type="ECO:0000313" key="13">
    <source>
        <dbReference type="RefSeq" id="XP_013409191.1"/>
    </source>
</evidence>
<keyword evidence="8" id="KW-0807">Transducer</keyword>
<dbReference type="InParanoid" id="A0A1S3JGC1"/>
<evidence type="ECO:0000256" key="8">
    <source>
        <dbReference type="ARBA" id="ARBA00023224"/>
    </source>
</evidence>
<dbReference type="GO" id="GO:0004930">
    <property type="term" value="F:G protein-coupled receptor activity"/>
    <property type="evidence" value="ECO:0007669"/>
    <property type="project" value="UniProtKB-KW"/>
</dbReference>
<feature type="transmembrane region" description="Helical" evidence="10">
    <location>
        <begin position="32"/>
        <end position="55"/>
    </location>
</feature>
<evidence type="ECO:0000256" key="10">
    <source>
        <dbReference type="SAM" id="Phobius"/>
    </source>
</evidence>
<dbReference type="InterPro" id="IPR017452">
    <property type="entry name" value="GPCR_Rhodpsn_7TM"/>
</dbReference>
<evidence type="ECO:0000256" key="9">
    <source>
        <dbReference type="SAM" id="MobiDB-lite"/>
    </source>
</evidence>
<protein>
    <submittedName>
        <fullName evidence="13">Olfactory receptor 140-like</fullName>
    </submittedName>
</protein>
<evidence type="ECO:0000256" key="1">
    <source>
        <dbReference type="ARBA" id="ARBA00004651"/>
    </source>
</evidence>
<reference evidence="13" key="1">
    <citation type="submission" date="2025-08" db="UniProtKB">
        <authorList>
            <consortium name="RefSeq"/>
        </authorList>
    </citation>
    <scope>IDENTIFICATION</scope>
    <source>
        <tissue evidence="13">Gonads</tissue>
    </source>
</reference>
<dbReference type="KEGG" id="lak:106172829"/>
<sequence length="356" mass="39776">MVNSSGDNSSPFHLVLPNDPHSSVNNGAILKALYPLEIAICSISFIFNLVTLFTLHHTKNLMDQFRLSLQLVTLGDLVFVTVDLFYSVTIVQYGDIVEAVQPQNLGCADEALNDLSRHLLLLPLLSTTSVVIVQSLSIVKPLQFNSIVTKRRVLFGMALAVGFVALSYITLHVVFLVGNMERTCLEHFYGGYTRVSALYLGTACTAIEIVNLIVYAVFWHKARVTLTTGMASNTHQHFRRLQVTVGLLMGTILLFWTPAVVMLFLMVLMYDNPADISRDATIAHQSVGVVALLNPLMDPLIYVLRISEVKGGYRRLWKKMTNSCQPKPKLDQNSETISDKMKTKDQRSEDSYNTYL</sequence>
<evidence type="ECO:0000256" key="3">
    <source>
        <dbReference type="ARBA" id="ARBA00022692"/>
    </source>
</evidence>
<feature type="transmembrane region" description="Helical" evidence="10">
    <location>
        <begin position="197"/>
        <end position="220"/>
    </location>
</feature>
<dbReference type="GO" id="GO:0005886">
    <property type="term" value="C:plasma membrane"/>
    <property type="evidence" value="ECO:0007669"/>
    <property type="project" value="UniProtKB-SubCell"/>
</dbReference>
<keyword evidence="5" id="KW-0297">G-protein coupled receptor</keyword>
<evidence type="ECO:0000256" key="6">
    <source>
        <dbReference type="ARBA" id="ARBA00023136"/>
    </source>
</evidence>
<dbReference type="InterPro" id="IPR050569">
    <property type="entry name" value="TAAR"/>
</dbReference>
<dbReference type="SUPFAM" id="SSF81321">
    <property type="entry name" value="Family A G protein-coupled receptor-like"/>
    <property type="match status" value="1"/>
</dbReference>
<feature type="transmembrane region" description="Helical" evidence="10">
    <location>
        <begin position="154"/>
        <end position="177"/>
    </location>
</feature>
<dbReference type="AlphaFoldDB" id="A0A1S3JGC1"/>
<evidence type="ECO:0000259" key="11">
    <source>
        <dbReference type="PROSITE" id="PS50262"/>
    </source>
</evidence>
<dbReference type="GeneID" id="106172829"/>
<keyword evidence="2" id="KW-1003">Cell membrane</keyword>
<dbReference type="PANTHER" id="PTHR24249:SF372">
    <property type="entry name" value="G-PROTEIN COUPLED RECEPTORS FAMILY 1 PROFILE DOMAIN-CONTAINING PROTEIN"/>
    <property type="match status" value="1"/>
</dbReference>
<keyword evidence="6 10" id="KW-0472">Membrane</keyword>
<keyword evidence="4 10" id="KW-1133">Transmembrane helix</keyword>
<evidence type="ECO:0000256" key="2">
    <source>
        <dbReference type="ARBA" id="ARBA00022475"/>
    </source>
</evidence>
<dbReference type="PROSITE" id="PS50262">
    <property type="entry name" value="G_PROTEIN_RECEP_F1_2"/>
    <property type="match status" value="1"/>
</dbReference>
<gene>
    <name evidence="13" type="primary">LOC106172829</name>
</gene>
<feature type="transmembrane region" description="Helical" evidence="10">
    <location>
        <begin position="120"/>
        <end position="142"/>
    </location>
</feature>
<evidence type="ECO:0000313" key="12">
    <source>
        <dbReference type="Proteomes" id="UP000085678"/>
    </source>
</evidence>
<name>A0A1S3JGC1_LINAN</name>
<accession>A0A1S3JGC1</accession>
<dbReference type="OrthoDB" id="10017003at2759"/>
<evidence type="ECO:0000256" key="4">
    <source>
        <dbReference type="ARBA" id="ARBA00022989"/>
    </source>
</evidence>
<dbReference type="InterPro" id="IPR000276">
    <property type="entry name" value="GPCR_Rhodpsn"/>
</dbReference>
<keyword evidence="7" id="KW-0675">Receptor</keyword>
<proteinExistence type="predicted"/>
<keyword evidence="12" id="KW-1185">Reference proteome</keyword>